<feature type="domain" description="Erythromycin biosynthesis protein CIII-like C-terminal" evidence="1">
    <location>
        <begin position="126"/>
        <end position="263"/>
    </location>
</feature>
<comment type="caution">
    <text evidence="2">The sequence shown here is derived from an EMBL/GenBank/DDBJ whole genome shotgun (WGS) entry which is preliminary data.</text>
</comment>
<dbReference type="EMBL" id="JABUKG010000010">
    <property type="protein sequence ID" value="MBY6321427.1"/>
    <property type="molecule type" value="Genomic_DNA"/>
</dbReference>
<protein>
    <recommendedName>
        <fullName evidence="1">Erythromycin biosynthesis protein CIII-like C-terminal domain-containing protein</fullName>
    </recommendedName>
</protein>
<dbReference type="Gene3D" id="3.40.50.2000">
    <property type="entry name" value="Glycogen Phosphorylase B"/>
    <property type="match status" value="1"/>
</dbReference>
<organism evidence="2 3">
    <name type="scientific">Rhodococcoides kroppenstedtii</name>
    <dbReference type="NCBI Taxonomy" id="293050"/>
    <lineage>
        <taxon>Bacteria</taxon>
        <taxon>Bacillati</taxon>
        <taxon>Actinomycetota</taxon>
        <taxon>Actinomycetes</taxon>
        <taxon>Mycobacteriales</taxon>
        <taxon>Nocardiaceae</taxon>
        <taxon>Rhodococcoides</taxon>
    </lineage>
</organism>
<dbReference type="InterPro" id="IPR050426">
    <property type="entry name" value="Glycosyltransferase_28"/>
</dbReference>
<gene>
    <name evidence="2" type="ORF">HQ605_11380</name>
</gene>
<dbReference type="PANTHER" id="PTHR48050:SF13">
    <property type="entry name" value="STEROL 3-BETA-GLUCOSYLTRANSFERASE UGT80A2"/>
    <property type="match status" value="1"/>
</dbReference>
<reference evidence="2 3" key="1">
    <citation type="submission" date="2020-06" db="EMBL/GenBank/DDBJ databases">
        <title>Taxonomy, biology and ecology of Rhodococcus bacteria occurring in California pistachio and other woody hosts as revealed by genome sequence analyses.</title>
        <authorList>
            <person name="Gai Y."/>
            <person name="Riely B."/>
        </authorList>
    </citation>
    <scope>NUCLEOTIDE SEQUENCE [LARGE SCALE GENOMIC DNA]</scope>
    <source>
        <strain evidence="2 3">BP-284</strain>
    </source>
</reference>
<evidence type="ECO:0000259" key="1">
    <source>
        <dbReference type="Pfam" id="PF06722"/>
    </source>
</evidence>
<keyword evidence="3" id="KW-1185">Reference proteome</keyword>
<dbReference type="Proteomes" id="UP001520140">
    <property type="component" value="Unassembled WGS sequence"/>
</dbReference>
<evidence type="ECO:0000313" key="2">
    <source>
        <dbReference type="EMBL" id="MBY6321427.1"/>
    </source>
</evidence>
<dbReference type="Pfam" id="PF06722">
    <property type="entry name" value="EryCIII-like_C"/>
    <property type="match status" value="1"/>
</dbReference>
<name>A0ABS7NX15_9NOCA</name>
<dbReference type="SUPFAM" id="SSF53756">
    <property type="entry name" value="UDP-Glycosyltransferase/glycogen phosphorylase"/>
    <property type="match status" value="1"/>
</dbReference>
<dbReference type="PANTHER" id="PTHR48050">
    <property type="entry name" value="STEROL 3-BETA-GLUCOSYLTRANSFERASE"/>
    <property type="match status" value="1"/>
</dbReference>
<dbReference type="RefSeq" id="WP_068103222.1">
    <property type="nucleotide sequence ID" value="NZ_JABUKE010000012.1"/>
</dbReference>
<dbReference type="InterPro" id="IPR010610">
    <property type="entry name" value="EryCIII-like_C"/>
</dbReference>
<sequence length="282" mass="30273">MRHRTGRSAHLRNRLAHAAVRHLLFRRTQQLAARLVADAGGSLDTFVLDYSTLCDRFLQMGPSEFEYARSDLAPNTVFAGPVPSRPGPPTPPPGWWDDMVADPRPLIHVTQGTLDNHDLSQLIEPTLHALADADVQVVVSTGGAPVDTIAQSLPNNARAASYLDYDALLPRTAVMITNGGYGGVLTALRHGVPVVVAPGAEDKPEVAARVHHVGVGIDLRTRRPTPSAIRTAVDTALTSPDIRRAATGLQHAIATYTPLETVRTELAATLTDHAARTDWSPT</sequence>
<accession>A0ABS7NX15</accession>
<proteinExistence type="predicted"/>
<evidence type="ECO:0000313" key="3">
    <source>
        <dbReference type="Proteomes" id="UP001520140"/>
    </source>
</evidence>